<evidence type="ECO:0000256" key="3">
    <source>
        <dbReference type="ARBA" id="ARBA00022989"/>
    </source>
</evidence>
<evidence type="ECO:0000256" key="2">
    <source>
        <dbReference type="ARBA" id="ARBA00022692"/>
    </source>
</evidence>
<dbReference type="OrthoDB" id="4612864at2"/>
<comment type="caution">
    <text evidence="8">The sequence shown here is derived from an EMBL/GenBank/DDBJ whole genome shotgun (WGS) entry which is preliminary data.</text>
</comment>
<feature type="transmembrane region" description="Helical" evidence="6">
    <location>
        <begin position="311"/>
        <end position="337"/>
    </location>
</feature>
<keyword evidence="4 6" id="KW-0472">Membrane</keyword>
<protein>
    <submittedName>
        <fullName evidence="8">MFS transporter</fullName>
    </submittedName>
</protein>
<feature type="transmembrane region" description="Helical" evidence="6">
    <location>
        <begin position="358"/>
        <end position="385"/>
    </location>
</feature>
<dbReference type="InterPro" id="IPR001958">
    <property type="entry name" value="Tet-R_TetA/multi-R_MdtG-like"/>
</dbReference>
<evidence type="ECO:0000313" key="8">
    <source>
        <dbReference type="EMBL" id="MUN54845.1"/>
    </source>
</evidence>
<feature type="compositionally biased region" description="Polar residues" evidence="5">
    <location>
        <begin position="186"/>
        <end position="195"/>
    </location>
</feature>
<dbReference type="GO" id="GO:0022857">
    <property type="term" value="F:transmembrane transporter activity"/>
    <property type="evidence" value="ECO:0007669"/>
    <property type="project" value="InterPro"/>
</dbReference>
<feature type="transmembrane region" description="Helical" evidence="6">
    <location>
        <begin position="254"/>
        <end position="274"/>
    </location>
</feature>
<sequence>MFFSQTGLNIARPQMSYKLIALGAPPFTIGLVTSAYAIVPVFAAIAMGRLAQRIKRLRLLVLGGGLLIAVGTAMLAVVDGVGTIACASLVFGMGHLVSQIGSQSAVSRYASDSGLDQGFGWTTAGLSAGQLVGPLIGGWVLGLHADPSEAQRLNDIAIASWIGAGCALVSIVFMLLPVVKTTSRAQTGASPSQAADTGDAPEATEPASKATTTRILRTPGVASHILASLAMLSIMDILTSFLPLVGEQHGVAPVWVGILLAARSLASIVSRSMISVLSARWNRTQLVLVSLVLGSLTVAAVPPVMSVIPAALVLLLIGGFFIGLAQPLTMTMIIKSVPTTWRSPALAVRLTGNRVGQVLIPLVAGAVVAPVGPAGAIWLTCALLLGSAGEKALRYSRQGATSADL</sequence>
<proteinExistence type="predicted"/>
<evidence type="ECO:0000256" key="5">
    <source>
        <dbReference type="SAM" id="MobiDB-lite"/>
    </source>
</evidence>
<feature type="transmembrane region" description="Helical" evidence="6">
    <location>
        <begin position="119"/>
        <end position="141"/>
    </location>
</feature>
<feature type="transmembrane region" description="Helical" evidence="6">
    <location>
        <begin position="221"/>
        <end position="242"/>
    </location>
</feature>
<dbReference type="Pfam" id="PF07690">
    <property type="entry name" value="MFS_1"/>
    <property type="match status" value="1"/>
</dbReference>
<feature type="domain" description="Major facilitator superfamily (MFS) profile" evidence="7">
    <location>
        <begin position="1"/>
        <end position="405"/>
    </location>
</feature>
<accession>A0A7K1LI34</accession>
<feature type="transmembrane region" description="Helical" evidence="6">
    <location>
        <begin position="20"/>
        <end position="45"/>
    </location>
</feature>
<dbReference type="InterPro" id="IPR036259">
    <property type="entry name" value="MFS_trans_sf"/>
</dbReference>
<dbReference type="InterPro" id="IPR052528">
    <property type="entry name" value="Sugar_transport-like"/>
</dbReference>
<feature type="transmembrane region" description="Helical" evidence="6">
    <location>
        <begin position="81"/>
        <end position="98"/>
    </location>
</feature>
<dbReference type="InterPro" id="IPR020846">
    <property type="entry name" value="MFS_dom"/>
</dbReference>
<feature type="transmembrane region" description="Helical" evidence="6">
    <location>
        <begin position="57"/>
        <end position="75"/>
    </location>
</feature>
<gene>
    <name evidence="8" type="ORF">GMA10_06410</name>
</gene>
<comment type="subcellular location">
    <subcellularLocation>
        <location evidence="1">Cell membrane</location>
        <topology evidence="1">Multi-pass membrane protein</topology>
    </subcellularLocation>
</comment>
<reference evidence="8 9" key="1">
    <citation type="submission" date="2019-12" db="EMBL/GenBank/DDBJ databases">
        <authorList>
            <person name="Li J."/>
            <person name="Shi Y."/>
            <person name="Xu G."/>
            <person name="Xiao D."/>
            <person name="Ran X."/>
        </authorList>
    </citation>
    <scope>NUCLEOTIDE SEQUENCE [LARGE SCALE GENOMIC DNA]</scope>
    <source>
        <strain evidence="8 9">JCM 15915</strain>
    </source>
</reference>
<evidence type="ECO:0000313" key="9">
    <source>
        <dbReference type="Proteomes" id="UP000462152"/>
    </source>
</evidence>
<feature type="transmembrane region" description="Helical" evidence="6">
    <location>
        <begin position="156"/>
        <end position="176"/>
    </location>
</feature>
<dbReference type="AlphaFoldDB" id="A0A7K1LI34"/>
<dbReference type="PROSITE" id="PS50850">
    <property type="entry name" value="MFS"/>
    <property type="match status" value="1"/>
</dbReference>
<evidence type="ECO:0000256" key="6">
    <source>
        <dbReference type="SAM" id="Phobius"/>
    </source>
</evidence>
<keyword evidence="9" id="KW-1185">Reference proteome</keyword>
<dbReference type="GO" id="GO:0005886">
    <property type="term" value="C:plasma membrane"/>
    <property type="evidence" value="ECO:0007669"/>
    <property type="project" value="UniProtKB-SubCell"/>
</dbReference>
<evidence type="ECO:0000259" key="7">
    <source>
        <dbReference type="PROSITE" id="PS50850"/>
    </source>
</evidence>
<dbReference type="InterPro" id="IPR011701">
    <property type="entry name" value="MFS"/>
</dbReference>
<evidence type="ECO:0000256" key="4">
    <source>
        <dbReference type="ARBA" id="ARBA00023136"/>
    </source>
</evidence>
<keyword evidence="3 6" id="KW-1133">Transmembrane helix</keyword>
<dbReference type="Gene3D" id="1.20.1250.20">
    <property type="entry name" value="MFS general substrate transporter like domains"/>
    <property type="match status" value="1"/>
</dbReference>
<feature type="transmembrane region" description="Helical" evidence="6">
    <location>
        <begin position="286"/>
        <end position="305"/>
    </location>
</feature>
<feature type="region of interest" description="Disordered" evidence="5">
    <location>
        <begin position="186"/>
        <end position="211"/>
    </location>
</feature>
<dbReference type="PANTHER" id="PTHR23526">
    <property type="entry name" value="INTEGRAL MEMBRANE TRANSPORT PROTEIN-RELATED"/>
    <property type="match status" value="1"/>
</dbReference>
<dbReference type="Proteomes" id="UP000462152">
    <property type="component" value="Unassembled WGS sequence"/>
</dbReference>
<dbReference type="PRINTS" id="PR01035">
    <property type="entry name" value="TCRTETA"/>
</dbReference>
<dbReference type="PANTHER" id="PTHR23526:SF4">
    <property type="entry name" value="INTEGRAL MEMBRANE TRANSPORT PROTEIN"/>
    <property type="match status" value="1"/>
</dbReference>
<keyword evidence="2 6" id="KW-0812">Transmembrane</keyword>
<dbReference type="EMBL" id="WOGT01000003">
    <property type="protein sequence ID" value="MUN54845.1"/>
    <property type="molecule type" value="Genomic_DNA"/>
</dbReference>
<dbReference type="SUPFAM" id="SSF103473">
    <property type="entry name" value="MFS general substrate transporter"/>
    <property type="match status" value="1"/>
</dbReference>
<name>A0A7K1LI34_9MICC</name>
<evidence type="ECO:0000256" key="1">
    <source>
        <dbReference type="ARBA" id="ARBA00004651"/>
    </source>
</evidence>
<organism evidence="8 9">
    <name type="scientific">Rothia koreensis</name>
    <dbReference type="NCBI Taxonomy" id="592378"/>
    <lineage>
        <taxon>Bacteria</taxon>
        <taxon>Bacillati</taxon>
        <taxon>Actinomycetota</taxon>
        <taxon>Actinomycetes</taxon>
        <taxon>Micrococcales</taxon>
        <taxon>Micrococcaceae</taxon>
        <taxon>Rothia</taxon>
    </lineage>
</organism>